<dbReference type="EMBL" id="FOWX01000014">
    <property type="protein sequence ID" value="SFP62401.1"/>
    <property type="molecule type" value="Genomic_DNA"/>
</dbReference>
<evidence type="ECO:0000259" key="7">
    <source>
        <dbReference type="PROSITE" id="PS50255"/>
    </source>
</evidence>
<gene>
    <name evidence="8" type="ORF">SAMN05216190_11430</name>
</gene>
<feature type="domain" description="Cytochrome b5 heme-binding" evidence="7">
    <location>
        <begin position="39"/>
        <end position="119"/>
    </location>
</feature>
<dbReference type="PANTHER" id="PTHR19359">
    <property type="entry name" value="CYTOCHROME B5"/>
    <property type="match status" value="1"/>
</dbReference>
<dbReference type="Gene3D" id="3.10.120.10">
    <property type="entry name" value="Cytochrome b5-like heme/steroid binding domain"/>
    <property type="match status" value="1"/>
</dbReference>
<evidence type="ECO:0000313" key="8">
    <source>
        <dbReference type="EMBL" id="SFP62401.1"/>
    </source>
</evidence>
<comment type="similarity">
    <text evidence="4">Belongs to the cytochrome b5 family.</text>
</comment>
<keyword evidence="9" id="KW-1185">Reference proteome</keyword>
<dbReference type="SMART" id="SM01117">
    <property type="entry name" value="Cyt-b5"/>
    <property type="match status" value="1"/>
</dbReference>
<dbReference type="OrthoDB" id="8173637at2"/>
<dbReference type="InterPro" id="IPR050668">
    <property type="entry name" value="Cytochrome_b5"/>
</dbReference>
<dbReference type="InterPro" id="IPR001199">
    <property type="entry name" value="Cyt_B5-like_heme/steroid-bd"/>
</dbReference>
<evidence type="ECO:0000256" key="1">
    <source>
        <dbReference type="ARBA" id="ARBA00022617"/>
    </source>
</evidence>
<dbReference type="RefSeq" id="WP_090501320.1">
    <property type="nucleotide sequence ID" value="NZ_FOWX01000014.1"/>
</dbReference>
<dbReference type="STRING" id="289003.SAMN05216190_11430"/>
<keyword evidence="2" id="KW-0479">Metal-binding</keyword>
<name>A0A1I5RVY7_9PSED</name>
<evidence type="ECO:0000256" key="4">
    <source>
        <dbReference type="ARBA" id="ARBA00038168"/>
    </source>
</evidence>
<organism evidence="8 9">
    <name type="scientific">Pseudomonas borbori</name>
    <dbReference type="NCBI Taxonomy" id="289003"/>
    <lineage>
        <taxon>Bacteria</taxon>
        <taxon>Pseudomonadati</taxon>
        <taxon>Pseudomonadota</taxon>
        <taxon>Gammaproteobacteria</taxon>
        <taxon>Pseudomonadales</taxon>
        <taxon>Pseudomonadaceae</taxon>
        <taxon>Pseudomonas</taxon>
    </lineage>
</organism>
<dbReference type="Pfam" id="PF00173">
    <property type="entry name" value="Cyt-b5"/>
    <property type="match status" value="1"/>
</dbReference>
<keyword evidence="1" id="KW-0349">Heme</keyword>
<keyword evidence="6" id="KW-0472">Membrane</keyword>
<dbReference type="PROSITE" id="PS50255">
    <property type="entry name" value="CYTOCHROME_B5_2"/>
    <property type="match status" value="1"/>
</dbReference>
<dbReference type="Proteomes" id="UP000198784">
    <property type="component" value="Unassembled WGS sequence"/>
</dbReference>
<sequence>MSLNKIAYTALVAFISVVLTLLATGLLMGRSPEPAADTLRPIGAAELAAHNHRDSCWKAIDGKVYDVTPYLPEHSGDEALTLDWCGKDASTAWHNKRPGKAHSPSAALLLQSYLIGQFASSATAAAPPRQALTTPPGAADRSPRPSAKVLLGLAPGTYLDGIYRGQFSDRGEMQVSLQFSLREHRLHDIELRYLAYAGVNYLKLSEEHPSYPVLRQYRQGIAHLEGQPLANLFDLYEPGQVVEDIDAFSGATLRASKIISAVRDALNRGVYQWQ</sequence>
<proteinExistence type="inferred from homology"/>
<dbReference type="GO" id="GO:0016020">
    <property type="term" value="C:membrane"/>
    <property type="evidence" value="ECO:0007669"/>
    <property type="project" value="TreeGrafter"/>
</dbReference>
<dbReference type="InterPro" id="IPR036400">
    <property type="entry name" value="Cyt_B5-like_heme/steroid_sf"/>
</dbReference>
<evidence type="ECO:0000313" key="9">
    <source>
        <dbReference type="Proteomes" id="UP000198784"/>
    </source>
</evidence>
<dbReference type="GO" id="GO:0020037">
    <property type="term" value="F:heme binding"/>
    <property type="evidence" value="ECO:0007669"/>
    <property type="project" value="TreeGrafter"/>
</dbReference>
<keyword evidence="3" id="KW-0408">Iron</keyword>
<evidence type="ECO:0000256" key="2">
    <source>
        <dbReference type="ARBA" id="ARBA00022723"/>
    </source>
</evidence>
<keyword evidence="6" id="KW-0812">Transmembrane</keyword>
<dbReference type="SUPFAM" id="SSF55856">
    <property type="entry name" value="Cytochrome b5-like heme/steroid binding domain"/>
    <property type="match status" value="1"/>
</dbReference>
<feature type="transmembrane region" description="Helical" evidence="6">
    <location>
        <begin position="6"/>
        <end position="28"/>
    </location>
</feature>
<evidence type="ECO:0000256" key="5">
    <source>
        <dbReference type="SAM" id="MobiDB-lite"/>
    </source>
</evidence>
<evidence type="ECO:0000256" key="6">
    <source>
        <dbReference type="SAM" id="Phobius"/>
    </source>
</evidence>
<protein>
    <submittedName>
        <fullName evidence="8">Cytochrome b5-like Heme/Steroid binding domain-containing protein</fullName>
    </submittedName>
</protein>
<evidence type="ECO:0000256" key="3">
    <source>
        <dbReference type="ARBA" id="ARBA00023004"/>
    </source>
</evidence>
<dbReference type="AlphaFoldDB" id="A0A1I5RVY7"/>
<dbReference type="GO" id="GO:0046872">
    <property type="term" value="F:metal ion binding"/>
    <property type="evidence" value="ECO:0007669"/>
    <property type="project" value="UniProtKB-KW"/>
</dbReference>
<reference evidence="9" key="1">
    <citation type="submission" date="2016-10" db="EMBL/GenBank/DDBJ databases">
        <authorList>
            <person name="Varghese N."/>
            <person name="Submissions S."/>
        </authorList>
    </citation>
    <scope>NUCLEOTIDE SEQUENCE [LARGE SCALE GENOMIC DNA]</scope>
    <source>
        <strain evidence="9">DSM 17834</strain>
    </source>
</reference>
<feature type="region of interest" description="Disordered" evidence="5">
    <location>
        <begin position="125"/>
        <end position="145"/>
    </location>
</feature>
<keyword evidence="6" id="KW-1133">Transmembrane helix</keyword>
<accession>A0A1I5RVY7</accession>